<accession>A0A841JZL2</accession>
<evidence type="ECO:0000313" key="1">
    <source>
        <dbReference type="EMBL" id="MBB6145139.1"/>
    </source>
</evidence>
<comment type="caution">
    <text evidence="1">The sequence shown here is derived from an EMBL/GenBank/DDBJ whole genome shotgun (WGS) entry which is preliminary data.</text>
</comment>
<dbReference type="Proteomes" id="UP000538666">
    <property type="component" value="Unassembled WGS sequence"/>
</dbReference>
<dbReference type="EMBL" id="JACHEK010000006">
    <property type="protein sequence ID" value="MBB6145139.1"/>
    <property type="molecule type" value="Genomic_DNA"/>
</dbReference>
<keyword evidence="2" id="KW-1185">Reference proteome</keyword>
<name>A0A841JZL2_9BACT</name>
<reference evidence="1 2" key="1">
    <citation type="submission" date="2020-08" db="EMBL/GenBank/DDBJ databases">
        <title>Genomic Encyclopedia of Type Strains, Phase IV (KMG-IV): sequencing the most valuable type-strain genomes for metagenomic binning, comparative biology and taxonomic classification.</title>
        <authorList>
            <person name="Goeker M."/>
        </authorList>
    </citation>
    <scope>NUCLEOTIDE SEQUENCE [LARGE SCALE GENOMIC DNA]</scope>
    <source>
        <strain evidence="1 2">DSM 103733</strain>
    </source>
</reference>
<sequence>MGEPDSLKEHLSVGIRQARSKCKLATRDTYDGDRDRLTCGVFL</sequence>
<dbReference type="AlphaFoldDB" id="A0A841JZL2"/>
<protein>
    <submittedName>
        <fullName evidence="1">Uncharacterized protein</fullName>
    </submittedName>
</protein>
<evidence type="ECO:0000313" key="2">
    <source>
        <dbReference type="Proteomes" id="UP000538666"/>
    </source>
</evidence>
<gene>
    <name evidence="1" type="ORF">HNQ77_003097</name>
</gene>
<organism evidence="1 2">
    <name type="scientific">Silvibacterium bohemicum</name>
    <dbReference type="NCBI Taxonomy" id="1577686"/>
    <lineage>
        <taxon>Bacteria</taxon>
        <taxon>Pseudomonadati</taxon>
        <taxon>Acidobacteriota</taxon>
        <taxon>Terriglobia</taxon>
        <taxon>Terriglobales</taxon>
        <taxon>Acidobacteriaceae</taxon>
        <taxon>Silvibacterium</taxon>
    </lineage>
</organism>
<proteinExistence type="predicted"/>